<reference evidence="11" key="1">
    <citation type="submission" date="2015-06" db="EMBL/GenBank/DDBJ databases">
        <title>Expansion of signal transduction pathways in fungi by whole-genome duplication.</title>
        <authorList>
            <consortium name="DOE Joint Genome Institute"/>
            <person name="Corrochano L.M."/>
            <person name="Kuo A."/>
            <person name="Marcet-Houben M."/>
            <person name="Polaino S."/>
            <person name="Salamov A."/>
            <person name="Villalobos J.M."/>
            <person name="Alvarez M.I."/>
            <person name="Avalos J."/>
            <person name="Benito E.P."/>
            <person name="Benoit I."/>
            <person name="Burger G."/>
            <person name="Camino L.P."/>
            <person name="Canovas D."/>
            <person name="Cerda-Olmedo E."/>
            <person name="Cheng J.-F."/>
            <person name="Dominguez A."/>
            <person name="Elias M."/>
            <person name="Eslava A.P."/>
            <person name="Glaser F."/>
            <person name="Grimwood J."/>
            <person name="Gutierrez G."/>
            <person name="Heitman J."/>
            <person name="Henrissat B."/>
            <person name="Iturriaga E.A."/>
            <person name="Lang B.F."/>
            <person name="Lavin J.L."/>
            <person name="Lee S."/>
            <person name="Li W."/>
            <person name="Lindquist E."/>
            <person name="Lopez-Garcia S."/>
            <person name="Luque E.M."/>
            <person name="Marcos A.T."/>
            <person name="Martin J."/>
            <person name="McCluskey K."/>
            <person name="Medina H.R."/>
            <person name="Miralles-Duran A."/>
            <person name="Miyazaki A."/>
            <person name="Munoz-Torres E."/>
            <person name="Oguiza J.A."/>
            <person name="Ohm R."/>
            <person name="Olmedo M."/>
            <person name="Orejas M."/>
            <person name="Ortiz-Castellanos L."/>
            <person name="Pisabarro A.G."/>
            <person name="Rodriguez-Romero J."/>
            <person name="Ruiz-Herrera J."/>
            <person name="Ruiz-Vazquez R."/>
            <person name="Sanz C."/>
            <person name="Schackwitz W."/>
            <person name="Schmutz J."/>
            <person name="Shahriari M."/>
            <person name="Shelest E."/>
            <person name="Silva-Franco F."/>
            <person name="Soanes D."/>
            <person name="Syed K."/>
            <person name="Tagua V.G."/>
            <person name="Talbot N.J."/>
            <person name="Thon M."/>
            <person name="De vries R.P."/>
            <person name="Wiebenga A."/>
            <person name="Yadav J.S."/>
            <person name="Braun E.L."/>
            <person name="Baker S."/>
            <person name="Garre V."/>
            <person name="Horwitz B."/>
            <person name="Torres-Martinez S."/>
            <person name="Idnurm A."/>
            <person name="Herrera-Estrella A."/>
            <person name="Gabaldon T."/>
            <person name="Grigoriev I.V."/>
        </authorList>
    </citation>
    <scope>NUCLEOTIDE SEQUENCE [LARGE SCALE GENOMIC DNA]</scope>
    <source>
        <strain evidence="11">NRRL 1555(-)</strain>
    </source>
</reference>
<dbReference type="GO" id="GO:0016491">
    <property type="term" value="F:oxidoreductase activity"/>
    <property type="evidence" value="ECO:0007669"/>
    <property type="project" value="UniProtKB-KW"/>
</dbReference>
<dbReference type="VEuPathDB" id="FungiDB:PHYBLDRAFT_62978"/>
<evidence type="ECO:0000259" key="7">
    <source>
        <dbReference type="Pfam" id="PF00394"/>
    </source>
</evidence>
<evidence type="ECO:0000313" key="10">
    <source>
        <dbReference type="EMBL" id="OAD76825.1"/>
    </source>
</evidence>
<dbReference type="PROSITE" id="PS00080">
    <property type="entry name" value="MULTICOPPER_OXIDASE2"/>
    <property type="match status" value="1"/>
</dbReference>
<dbReference type="EMBL" id="KV440975">
    <property type="protein sequence ID" value="OAD76825.1"/>
    <property type="molecule type" value="Genomic_DNA"/>
</dbReference>
<evidence type="ECO:0000256" key="4">
    <source>
        <dbReference type="ARBA" id="ARBA00023008"/>
    </source>
</evidence>
<dbReference type="OrthoDB" id="2121828at2759"/>
<keyword evidence="6" id="KW-0732">Signal</keyword>
<protein>
    <submittedName>
        <fullName evidence="10">Multicopper oxidase</fullName>
    </submittedName>
</protein>
<dbReference type="PANTHER" id="PTHR11709">
    <property type="entry name" value="MULTI-COPPER OXIDASE"/>
    <property type="match status" value="1"/>
</dbReference>
<keyword evidence="4" id="KW-0186">Copper</keyword>
<accession>A0A162XWD6</accession>
<gene>
    <name evidence="10" type="ORF">PHYBLDRAFT_62978</name>
</gene>
<dbReference type="InterPro" id="IPR011707">
    <property type="entry name" value="Cu-oxidase-like_N"/>
</dbReference>
<name>A0A162XWD6_PHYB8</name>
<keyword evidence="11" id="KW-1185">Reference proteome</keyword>
<dbReference type="GO" id="GO:0005507">
    <property type="term" value="F:copper ion binding"/>
    <property type="evidence" value="ECO:0007669"/>
    <property type="project" value="InterPro"/>
</dbReference>
<dbReference type="AlphaFoldDB" id="A0A162XWD6"/>
<evidence type="ECO:0000259" key="9">
    <source>
        <dbReference type="Pfam" id="PF07732"/>
    </source>
</evidence>
<evidence type="ECO:0000256" key="6">
    <source>
        <dbReference type="SAM" id="SignalP"/>
    </source>
</evidence>
<dbReference type="GeneID" id="29001955"/>
<dbReference type="Gene3D" id="2.60.40.420">
    <property type="entry name" value="Cupredoxins - blue copper proteins"/>
    <property type="match status" value="3"/>
</dbReference>
<dbReference type="Pfam" id="PF07731">
    <property type="entry name" value="Cu-oxidase_2"/>
    <property type="match status" value="1"/>
</dbReference>
<dbReference type="InterPro" id="IPR011706">
    <property type="entry name" value="Cu-oxidase_C"/>
</dbReference>
<feature type="domain" description="Plastocyanin-like" evidence="7">
    <location>
        <begin position="205"/>
        <end position="359"/>
    </location>
</feature>
<dbReference type="InterPro" id="IPR008972">
    <property type="entry name" value="Cupredoxin"/>
</dbReference>
<dbReference type="InterPro" id="IPR001117">
    <property type="entry name" value="Cu-oxidase_2nd"/>
</dbReference>
<evidence type="ECO:0000256" key="3">
    <source>
        <dbReference type="ARBA" id="ARBA00023002"/>
    </source>
</evidence>
<dbReference type="Pfam" id="PF07732">
    <property type="entry name" value="Cu-oxidase_3"/>
    <property type="match status" value="1"/>
</dbReference>
<dbReference type="Proteomes" id="UP000077315">
    <property type="component" value="Unassembled WGS sequence"/>
</dbReference>
<dbReference type="STRING" id="763407.A0A162XWD6"/>
<dbReference type="CDD" id="cd04206">
    <property type="entry name" value="CuRO_1_LCC_like"/>
    <property type="match status" value="1"/>
</dbReference>
<sequence>MRQSWPSLLLSTLWTLLLLVNLGSAKNDGRHHVKEFTLNITSIQHNPDCSNYTGNVLALNGLIPGPPIIVTKGDRVQVTVFNNLTPHTPSENVTAEEDMTSHASIHFHGIRQYGSTEADGVPFLTQIPIAPGGFYVYDFKVTNQAGTYLYHAHVGMQEMSVYGAVVVYESEEADPAQRAKLLLSESESTKQHNQLKAYGSSYDDERTIVLSEWWHRDRVEFEQYLLGPTFNGIWEAESILLNGKTVYQPIQVNPDACRGYEIIPVQKNKTYRIRVIGATAFRTLGFAIANHNLTIIEVDGEPVLPYVTSFLEVASGQRFSVLITTDQDPTDYSIGTNRRWTDGTVPATSNGYAVLRYQDNISEAAKSASPSPKRRSLWSRKLNNNTPTKSDAVLKVPKGSFVFPPETIGWIWDKLTPFYGAYHETRRPADRTIVLRSTDEKLSDGSTRWFVNGISFKDPARNYLSQVLNETRAELVAMEDEEPEYANGYDPKSGMYPVRQHEIVDFVLQSTHTATLPCRSHPWHTHGHSHWEISYGAGDYSHDEHGALRSDHPVHRDVTLVYPSTSQNYTASNPPPADGSIGCGWSKIRIFTDNPGIWALHCHNTAHMFMGMMVAIEEAPELIRETDTIHSHD</sequence>
<proteinExistence type="inferred from homology"/>
<dbReference type="InterPro" id="IPR045087">
    <property type="entry name" value="Cu-oxidase_fam"/>
</dbReference>
<evidence type="ECO:0000259" key="8">
    <source>
        <dbReference type="Pfam" id="PF07731"/>
    </source>
</evidence>
<feature type="chain" id="PRO_5007841099" evidence="6">
    <location>
        <begin position="26"/>
        <end position="633"/>
    </location>
</feature>
<dbReference type="PANTHER" id="PTHR11709:SF394">
    <property type="entry name" value="FI03373P-RELATED"/>
    <property type="match status" value="1"/>
</dbReference>
<feature type="domain" description="Plastocyanin-like" evidence="8">
    <location>
        <begin position="485"/>
        <end position="620"/>
    </location>
</feature>
<organism evidence="10 11">
    <name type="scientific">Phycomyces blakesleeanus (strain ATCC 8743b / DSM 1359 / FGSC 10004 / NBRC 33097 / NRRL 1555)</name>
    <dbReference type="NCBI Taxonomy" id="763407"/>
    <lineage>
        <taxon>Eukaryota</taxon>
        <taxon>Fungi</taxon>
        <taxon>Fungi incertae sedis</taxon>
        <taxon>Mucoromycota</taxon>
        <taxon>Mucoromycotina</taxon>
        <taxon>Mucoromycetes</taxon>
        <taxon>Mucorales</taxon>
        <taxon>Phycomycetaceae</taxon>
        <taxon>Phycomyces</taxon>
    </lineage>
</organism>
<feature type="domain" description="Plastocyanin-like" evidence="9">
    <location>
        <begin position="40"/>
        <end position="171"/>
    </location>
</feature>
<dbReference type="CDD" id="cd04205">
    <property type="entry name" value="CuRO_2_LCC_like"/>
    <property type="match status" value="1"/>
</dbReference>
<dbReference type="SUPFAM" id="SSF49503">
    <property type="entry name" value="Cupredoxins"/>
    <property type="match status" value="3"/>
</dbReference>
<evidence type="ECO:0000313" key="11">
    <source>
        <dbReference type="Proteomes" id="UP000077315"/>
    </source>
</evidence>
<keyword evidence="3" id="KW-0560">Oxidoreductase</keyword>
<dbReference type="InterPro" id="IPR002355">
    <property type="entry name" value="Cu_oxidase_Cu_BS"/>
</dbReference>
<comment type="similarity">
    <text evidence="1">Belongs to the multicopper oxidase family.</text>
</comment>
<dbReference type="Pfam" id="PF00394">
    <property type="entry name" value="Cu-oxidase"/>
    <property type="match status" value="1"/>
</dbReference>
<evidence type="ECO:0000256" key="2">
    <source>
        <dbReference type="ARBA" id="ARBA00022723"/>
    </source>
</evidence>
<dbReference type="InterPro" id="IPR033138">
    <property type="entry name" value="Cu_oxidase_CS"/>
</dbReference>
<feature type="region of interest" description="Disordered" evidence="5">
    <location>
        <begin position="365"/>
        <end position="384"/>
    </location>
</feature>
<evidence type="ECO:0000256" key="1">
    <source>
        <dbReference type="ARBA" id="ARBA00010609"/>
    </source>
</evidence>
<feature type="signal peptide" evidence="6">
    <location>
        <begin position="1"/>
        <end position="25"/>
    </location>
</feature>
<dbReference type="RefSeq" id="XP_018294865.1">
    <property type="nucleotide sequence ID" value="XM_018441049.1"/>
</dbReference>
<keyword evidence="2" id="KW-0479">Metal-binding</keyword>
<dbReference type="InParanoid" id="A0A162XWD6"/>
<dbReference type="FunFam" id="2.60.40.420:FF:000045">
    <property type="entry name" value="Laccase 2"/>
    <property type="match status" value="1"/>
</dbReference>
<dbReference type="PROSITE" id="PS00079">
    <property type="entry name" value="MULTICOPPER_OXIDASE1"/>
    <property type="match status" value="1"/>
</dbReference>
<evidence type="ECO:0000256" key="5">
    <source>
        <dbReference type="SAM" id="MobiDB-lite"/>
    </source>
</evidence>